<dbReference type="InterPro" id="IPR010979">
    <property type="entry name" value="Ribosomal_uS13-like_H2TH"/>
</dbReference>
<dbReference type="InterPro" id="IPR047806">
    <property type="entry name" value="IHF_actinobact"/>
</dbReference>
<dbReference type="Gene3D" id="1.10.8.50">
    <property type="match status" value="1"/>
</dbReference>
<dbReference type="NCBIfam" id="NF041260">
    <property type="entry name" value="actino_IHF"/>
    <property type="match status" value="1"/>
</dbReference>
<dbReference type="Pfam" id="PF22525">
    <property type="entry name" value="H2TH_5"/>
    <property type="match status" value="1"/>
</dbReference>
<reference evidence="2 3" key="1">
    <citation type="submission" date="2017-02" db="EMBL/GenBank/DDBJ databases">
        <authorList>
            <person name="Peterson S.W."/>
        </authorList>
    </citation>
    <scope>NUCLEOTIDE SEQUENCE [LARGE SCALE GENOMIC DNA]</scope>
    <source>
        <strain evidence="2 3">2B3F</strain>
    </source>
</reference>
<protein>
    <submittedName>
        <fullName evidence="2">Integration host factor</fullName>
    </submittedName>
</protein>
<proteinExistence type="predicted"/>
<dbReference type="RefSeq" id="WP_087133380.1">
    <property type="nucleotide sequence ID" value="NZ_CP126965.1"/>
</dbReference>
<dbReference type="Proteomes" id="UP000196230">
    <property type="component" value="Unassembled WGS sequence"/>
</dbReference>
<dbReference type="EMBL" id="FUKP01000007">
    <property type="protein sequence ID" value="SJN16773.1"/>
    <property type="molecule type" value="Genomic_DNA"/>
</dbReference>
<organism evidence="2 3">
    <name type="scientific">Micrococcus lylae</name>
    <dbReference type="NCBI Taxonomy" id="1273"/>
    <lineage>
        <taxon>Bacteria</taxon>
        <taxon>Bacillati</taxon>
        <taxon>Actinomycetota</taxon>
        <taxon>Actinomycetes</taxon>
        <taxon>Micrococcales</taxon>
        <taxon>Micrococcaceae</taxon>
        <taxon>Micrococcus</taxon>
    </lineage>
</organism>
<name>A0A1R4IBV3_9MICC</name>
<accession>A0A1R4IBV3</accession>
<evidence type="ECO:0000313" key="2">
    <source>
        <dbReference type="EMBL" id="SJN16773.1"/>
    </source>
</evidence>
<evidence type="ECO:0000259" key="1">
    <source>
        <dbReference type="Pfam" id="PF22525"/>
    </source>
</evidence>
<dbReference type="AlphaFoldDB" id="A0A1R4IBV3"/>
<dbReference type="GO" id="GO:0003676">
    <property type="term" value="F:nucleic acid binding"/>
    <property type="evidence" value="ECO:0007669"/>
    <property type="project" value="InterPro"/>
</dbReference>
<feature type="domain" description="Integration host factor-like helix-two turn-helix" evidence="1">
    <location>
        <begin position="36"/>
        <end position="100"/>
    </location>
</feature>
<evidence type="ECO:0000313" key="3">
    <source>
        <dbReference type="Proteomes" id="UP000196230"/>
    </source>
</evidence>
<dbReference type="SUPFAM" id="SSF46946">
    <property type="entry name" value="S13-like H2TH domain"/>
    <property type="match status" value="1"/>
</dbReference>
<dbReference type="InterPro" id="IPR055201">
    <property type="entry name" value="IHF-like_H2TH"/>
</dbReference>
<sequence length="104" mass="11738">MALRELSVEERAEARQKALRARQQRAELKSDFAAGRVCLQEVFVRADEDPAVGRLRTVDLIQALPGVGEIRARRVMEVCGISPVRRLRGVGRRQREALIAYIGR</sequence>
<gene>
    <name evidence="2" type="ORF">FM125_01120</name>
</gene>